<dbReference type="Gene3D" id="3.30.70.660">
    <property type="entry name" value="Pseudouridine synthase I, catalytic domain, C-terminal subdomain"/>
    <property type="match status" value="1"/>
</dbReference>
<dbReference type="Gene3D" id="3.30.70.580">
    <property type="entry name" value="Pseudouridine synthase I, catalytic domain, N-terminal subdomain"/>
    <property type="match status" value="1"/>
</dbReference>
<evidence type="ECO:0000256" key="1">
    <source>
        <dbReference type="ARBA" id="ARBA00009375"/>
    </source>
</evidence>
<dbReference type="CDD" id="cd02570">
    <property type="entry name" value="PseudoU_synth_EcTruA"/>
    <property type="match status" value="1"/>
</dbReference>
<dbReference type="RefSeq" id="WP_204710869.1">
    <property type="nucleotide sequence ID" value="NZ_JBHSZV010000019.1"/>
</dbReference>
<name>A0ABW2EHU1_9BACI</name>
<dbReference type="PIRSF" id="PIRSF001430">
    <property type="entry name" value="tRNA_psdUrid_synth"/>
    <property type="match status" value="1"/>
</dbReference>
<dbReference type="Pfam" id="PF01416">
    <property type="entry name" value="PseudoU_synth_1"/>
    <property type="match status" value="2"/>
</dbReference>
<evidence type="ECO:0000256" key="4">
    <source>
        <dbReference type="HAMAP-Rule" id="MF_00171"/>
    </source>
</evidence>
<comment type="catalytic activity">
    <reaction evidence="4 5">
        <text>uridine(38/39/40) in tRNA = pseudouridine(38/39/40) in tRNA</text>
        <dbReference type="Rhea" id="RHEA:22376"/>
        <dbReference type="Rhea" id="RHEA-COMP:10085"/>
        <dbReference type="Rhea" id="RHEA-COMP:10087"/>
        <dbReference type="ChEBI" id="CHEBI:65314"/>
        <dbReference type="ChEBI" id="CHEBI:65315"/>
        <dbReference type="EC" id="5.4.99.12"/>
    </reaction>
</comment>
<evidence type="ECO:0000313" key="7">
    <source>
        <dbReference type="EMBL" id="MFC7061855.1"/>
    </source>
</evidence>
<sequence length="246" mass="28235">MYRIKCEVKYDGTNYAGYQVQANANTVQAELEKALKKIHKGKHVKTKASGRTDSGVHAKGQVFHFDTNLNIPSSNWKRALYATLPYDIYVSNVDNVDEDFHARYHTTGKEYRYFVRNHPEPDIFRRNYSYHIRKALDVEAMLDACQIIQGEHDFTSFCATRADVKGSKVRTVQRATIEKEGSELVFIFKGSGFLYNMVRILVGTILEVGRGNHRPEKLREMLEARNREAAGITAPPHGLFLWKVDY</sequence>
<keyword evidence="2 4" id="KW-0819">tRNA processing</keyword>
<keyword evidence="8" id="KW-1185">Reference proteome</keyword>
<comment type="function">
    <text evidence="4">Formation of pseudouridine at positions 38, 39 and 40 in the anticodon stem and loop of transfer RNAs.</text>
</comment>
<organism evidence="7 8">
    <name type="scientific">Halobacillus seohaensis</name>
    <dbReference type="NCBI Taxonomy" id="447421"/>
    <lineage>
        <taxon>Bacteria</taxon>
        <taxon>Bacillati</taxon>
        <taxon>Bacillota</taxon>
        <taxon>Bacilli</taxon>
        <taxon>Bacillales</taxon>
        <taxon>Bacillaceae</taxon>
        <taxon>Halobacillus</taxon>
    </lineage>
</organism>
<dbReference type="InterPro" id="IPR001406">
    <property type="entry name" value="PsdUridine_synth_TruA"/>
</dbReference>
<evidence type="ECO:0000256" key="5">
    <source>
        <dbReference type="RuleBase" id="RU003792"/>
    </source>
</evidence>
<dbReference type="PANTHER" id="PTHR11142">
    <property type="entry name" value="PSEUDOURIDYLATE SYNTHASE"/>
    <property type="match status" value="1"/>
</dbReference>
<feature type="active site" description="Nucleophile" evidence="4">
    <location>
        <position position="53"/>
    </location>
</feature>
<evidence type="ECO:0000313" key="8">
    <source>
        <dbReference type="Proteomes" id="UP001596410"/>
    </source>
</evidence>
<dbReference type="NCBIfam" id="TIGR00071">
    <property type="entry name" value="hisT_truA"/>
    <property type="match status" value="1"/>
</dbReference>
<comment type="subunit">
    <text evidence="4">Homodimer.</text>
</comment>
<dbReference type="InterPro" id="IPR020094">
    <property type="entry name" value="TruA/RsuA/RluB/E/F_N"/>
</dbReference>
<keyword evidence="3 4" id="KW-0413">Isomerase</keyword>
<dbReference type="GO" id="GO:0160147">
    <property type="term" value="F:tRNA pseudouridine(38-40) synthase activity"/>
    <property type="evidence" value="ECO:0007669"/>
    <property type="project" value="UniProtKB-EC"/>
</dbReference>
<comment type="caution">
    <text evidence="4">Lacks conserved residue(s) required for the propagation of feature annotation.</text>
</comment>
<dbReference type="Proteomes" id="UP001596410">
    <property type="component" value="Unassembled WGS sequence"/>
</dbReference>
<dbReference type="InterPro" id="IPR020095">
    <property type="entry name" value="PsdUridine_synth_TruA_C"/>
</dbReference>
<protein>
    <recommendedName>
        <fullName evidence="4">tRNA pseudouridine synthase A</fullName>
        <ecNumber evidence="4">5.4.99.12</ecNumber>
    </recommendedName>
    <alternativeName>
        <fullName evidence="4">tRNA pseudouridine(38-40) synthase</fullName>
    </alternativeName>
    <alternativeName>
        <fullName evidence="4">tRNA pseudouridylate synthase I</fullName>
    </alternativeName>
    <alternativeName>
        <fullName evidence="4">tRNA-uridine isomerase I</fullName>
    </alternativeName>
</protein>
<evidence type="ECO:0000259" key="6">
    <source>
        <dbReference type="Pfam" id="PF01416"/>
    </source>
</evidence>
<evidence type="ECO:0000256" key="2">
    <source>
        <dbReference type="ARBA" id="ARBA00022694"/>
    </source>
</evidence>
<gene>
    <name evidence="4 7" type="primary">truA</name>
    <name evidence="7" type="ORF">ACFQIC_08290</name>
</gene>
<proteinExistence type="inferred from homology"/>
<dbReference type="SUPFAM" id="SSF55120">
    <property type="entry name" value="Pseudouridine synthase"/>
    <property type="match status" value="1"/>
</dbReference>
<feature type="domain" description="Pseudouridine synthase I TruA alpha/beta" evidence="6">
    <location>
        <begin position="9"/>
        <end position="104"/>
    </location>
</feature>
<dbReference type="InterPro" id="IPR020097">
    <property type="entry name" value="PsdUridine_synth_TruA_a/b_dom"/>
</dbReference>
<dbReference type="EC" id="5.4.99.12" evidence="4"/>
<comment type="similarity">
    <text evidence="1 4 5">Belongs to the tRNA pseudouridine synthase TruA family.</text>
</comment>
<feature type="domain" description="Pseudouridine synthase I TruA alpha/beta" evidence="6">
    <location>
        <begin position="144"/>
        <end position="246"/>
    </location>
</feature>
<accession>A0ABW2EHU1</accession>
<evidence type="ECO:0000256" key="3">
    <source>
        <dbReference type="ARBA" id="ARBA00023235"/>
    </source>
</evidence>
<comment type="caution">
    <text evidence="7">The sequence shown here is derived from an EMBL/GenBank/DDBJ whole genome shotgun (WGS) entry which is preliminary data.</text>
</comment>
<dbReference type="EMBL" id="JBHSZV010000019">
    <property type="protein sequence ID" value="MFC7061855.1"/>
    <property type="molecule type" value="Genomic_DNA"/>
</dbReference>
<dbReference type="HAMAP" id="MF_00171">
    <property type="entry name" value="TruA"/>
    <property type="match status" value="1"/>
</dbReference>
<dbReference type="PANTHER" id="PTHR11142:SF0">
    <property type="entry name" value="TRNA PSEUDOURIDINE SYNTHASE-LIKE 1"/>
    <property type="match status" value="1"/>
</dbReference>
<dbReference type="InterPro" id="IPR020103">
    <property type="entry name" value="PsdUridine_synth_cat_dom_sf"/>
</dbReference>
<reference evidence="8" key="1">
    <citation type="journal article" date="2019" name="Int. J. Syst. Evol. Microbiol.">
        <title>The Global Catalogue of Microorganisms (GCM) 10K type strain sequencing project: providing services to taxonomists for standard genome sequencing and annotation.</title>
        <authorList>
            <consortium name="The Broad Institute Genomics Platform"/>
            <consortium name="The Broad Institute Genome Sequencing Center for Infectious Disease"/>
            <person name="Wu L."/>
            <person name="Ma J."/>
        </authorList>
    </citation>
    <scope>NUCLEOTIDE SEQUENCE [LARGE SCALE GENOMIC DNA]</scope>
    <source>
        <strain evidence="8">CGMCC 4.1621</strain>
    </source>
</reference>
<feature type="binding site" evidence="4">
    <location>
        <position position="111"/>
    </location>
    <ligand>
        <name>substrate</name>
    </ligand>
</feature>